<dbReference type="EMBL" id="MOBY01000002">
    <property type="protein sequence ID" value="RON97571.1"/>
    <property type="molecule type" value="Genomic_DNA"/>
</dbReference>
<dbReference type="AlphaFoldDB" id="A0A423NH34"/>
<proteinExistence type="predicted"/>
<reference evidence="1 2" key="1">
    <citation type="submission" date="2016-10" db="EMBL/GenBank/DDBJ databases">
        <title>Comparative genome analysis of multiple Pseudomonas spp. focuses on biocontrol and plant growth promoting traits.</title>
        <authorList>
            <person name="Tao X.-Y."/>
            <person name="Taylor C.G."/>
        </authorList>
    </citation>
    <scope>NUCLEOTIDE SEQUENCE [LARGE SCALE GENOMIC DNA]</scope>
    <source>
        <strain evidence="1 2">2F9</strain>
    </source>
</reference>
<dbReference type="RefSeq" id="WP_095111518.1">
    <property type="nucleotide sequence ID" value="NZ_MOBY01000002.1"/>
</dbReference>
<name>A0A423NH34_PSEFL</name>
<protein>
    <recommendedName>
        <fullName evidence="3">Lipoprotein</fullName>
    </recommendedName>
</protein>
<organism evidence="1 2">
    <name type="scientific">Pseudomonas fluorescens</name>
    <dbReference type="NCBI Taxonomy" id="294"/>
    <lineage>
        <taxon>Bacteria</taxon>
        <taxon>Pseudomonadati</taxon>
        <taxon>Pseudomonadota</taxon>
        <taxon>Gammaproteobacteria</taxon>
        <taxon>Pseudomonadales</taxon>
        <taxon>Pseudomonadaceae</taxon>
        <taxon>Pseudomonas</taxon>
    </lineage>
</organism>
<sequence length="408" mass="43667">MNNFHRLTICALCIGLVACSSRPERGAVVQQWSANTEQLNFKPIFPPRGNFEVGDFYVVRAAKAGNKMKTADYYMSSVWFDRMRLDEELKKAAPYITAQKTPVDKSGLVTATSVPDLFVPNTNVKMNALVAFPGFTFASLAESDIGLGVSNSAIGAFFGGARKSGYSVAYSVPLAETYGVLYSDAHLAADKYLSKYTDAQRNKLTNAVVSLKNDAKVNDKNDTTSVLVLVTQVYLARSLDVVVSSTESNGAQLAAVTRALTDLDERKTAIENQLRALKPTAKGDGAADGKSAVAKAGDTKAAADKPAAVVPATNQALVKQKEAELAQVNADIRKRVESVTPAMPGVTGSVVKSSATSLTLRQVFDTPVAIGYSGINIDIDTLIKDRKVVEASNIDTFPLKQIIKVNLE</sequence>
<gene>
    <name evidence="1" type="ORF">BK672_04535</name>
</gene>
<dbReference type="PROSITE" id="PS51257">
    <property type="entry name" value="PROKAR_LIPOPROTEIN"/>
    <property type="match status" value="1"/>
</dbReference>
<evidence type="ECO:0008006" key="3">
    <source>
        <dbReference type="Google" id="ProtNLM"/>
    </source>
</evidence>
<evidence type="ECO:0000313" key="1">
    <source>
        <dbReference type="EMBL" id="RON97571.1"/>
    </source>
</evidence>
<accession>A0A423NH34</accession>
<comment type="caution">
    <text evidence="1">The sequence shown here is derived from an EMBL/GenBank/DDBJ whole genome shotgun (WGS) entry which is preliminary data.</text>
</comment>
<dbReference type="Proteomes" id="UP000283650">
    <property type="component" value="Unassembled WGS sequence"/>
</dbReference>
<evidence type="ECO:0000313" key="2">
    <source>
        <dbReference type="Proteomes" id="UP000283650"/>
    </source>
</evidence>